<reference evidence="2" key="1">
    <citation type="journal article" date="2023" name="G3 (Bethesda)">
        <title>Genome assembly and association tests identify interacting loci associated with vigor, precocity, and sex in interspecific pistachio rootstocks.</title>
        <authorList>
            <person name="Palmer W."/>
            <person name="Jacygrad E."/>
            <person name="Sagayaradj S."/>
            <person name="Cavanaugh K."/>
            <person name="Han R."/>
            <person name="Bertier L."/>
            <person name="Beede B."/>
            <person name="Kafkas S."/>
            <person name="Golino D."/>
            <person name="Preece J."/>
            <person name="Michelmore R."/>
        </authorList>
    </citation>
    <scope>NUCLEOTIDE SEQUENCE [LARGE SCALE GENOMIC DNA]</scope>
</reference>
<proteinExistence type="predicted"/>
<name>A0ACC0YY26_9ROSI</name>
<sequence>MACLKKAIMLILIEQWRLWVFLVLNLVLLAIFFTSVHSASRDEQALESHGNVKSKKQCGGCENVEEMSDNKQECVEVLEAERLNENEQEGIVVEDDCEEGPRLSKEELNERVEAFIATFRQHLILDARKGRD</sequence>
<organism evidence="1 2">
    <name type="scientific">Pistacia integerrima</name>
    <dbReference type="NCBI Taxonomy" id="434235"/>
    <lineage>
        <taxon>Eukaryota</taxon>
        <taxon>Viridiplantae</taxon>
        <taxon>Streptophyta</taxon>
        <taxon>Embryophyta</taxon>
        <taxon>Tracheophyta</taxon>
        <taxon>Spermatophyta</taxon>
        <taxon>Magnoliopsida</taxon>
        <taxon>eudicotyledons</taxon>
        <taxon>Gunneridae</taxon>
        <taxon>Pentapetalae</taxon>
        <taxon>rosids</taxon>
        <taxon>malvids</taxon>
        <taxon>Sapindales</taxon>
        <taxon>Anacardiaceae</taxon>
        <taxon>Pistacia</taxon>
    </lineage>
</organism>
<evidence type="ECO:0000313" key="2">
    <source>
        <dbReference type="Proteomes" id="UP001163603"/>
    </source>
</evidence>
<dbReference type="Proteomes" id="UP001163603">
    <property type="component" value="Chromosome 4"/>
</dbReference>
<accession>A0ACC0YY26</accession>
<keyword evidence="2" id="KW-1185">Reference proteome</keyword>
<dbReference type="EMBL" id="CM047739">
    <property type="protein sequence ID" value="KAJ0042732.1"/>
    <property type="molecule type" value="Genomic_DNA"/>
</dbReference>
<protein>
    <submittedName>
        <fullName evidence="1">Uncharacterized protein</fullName>
    </submittedName>
</protein>
<gene>
    <name evidence="1" type="ORF">Pint_19361</name>
</gene>
<evidence type="ECO:0000313" key="1">
    <source>
        <dbReference type="EMBL" id="KAJ0042732.1"/>
    </source>
</evidence>
<comment type="caution">
    <text evidence="1">The sequence shown here is derived from an EMBL/GenBank/DDBJ whole genome shotgun (WGS) entry which is preliminary data.</text>
</comment>